<organism evidence="2">
    <name type="scientific">Acidithiobacillus ferrianus</name>
    <dbReference type="NCBI Taxonomy" id="2678518"/>
    <lineage>
        <taxon>Bacteria</taxon>
        <taxon>Pseudomonadati</taxon>
        <taxon>Pseudomonadota</taxon>
        <taxon>Acidithiobacillia</taxon>
        <taxon>Acidithiobacillales</taxon>
        <taxon>Acidithiobacillaceae</taxon>
        <taxon>Acidithiobacillus</taxon>
    </lineage>
</organism>
<comment type="caution">
    <text evidence="2">The sequence shown here is derived from an EMBL/GenBank/DDBJ whole genome shotgun (WGS) entry which is preliminary data.</text>
</comment>
<protein>
    <recommendedName>
        <fullName evidence="3">Lipoprotein</fullName>
    </recommendedName>
</protein>
<feature type="signal peptide" evidence="1">
    <location>
        <begin position="1"/>
        <end position="20"/>
    </location>
</feature>
<proteinExistence type="predicted"/>
<gene>
    <name evidence="2" type="ORF">GL267_00125</name>
</gene>
<evidence type="ECO:0008006" key="3">
    <source>
        <dbReference type="Google" id="ProtNLM"/>
    </source>
</evidence>
<feature type="chain" id="PRO_5032391058" description="Lipoprotein" evidence="1">
    <location>
        <begin position="21"/>
        <end position="176"/>
    </location>
</feature>
<reference evidence="2" key="1">
    <citation type="submission" date="2019-11" db="EMBL/GenBank/DDBJ databases">
        <title>Acidithiobacillus ferrianus sp. nov.: a facultatively anaerobic and extremely acidophilic chemolithoautotroph.</title>
        <authorList>
            <person name="Norris P.R."/>
            <person name="Falagan C."/>
            <person name="Moya-Beltran A."/>
            <person name="Castro M."/>
            <person name="Quatrini R."/>
            <person name="Johnson D.B."/>
        </authorList>
    </citation>
    <scope>NUCLEOTIDE SEQUENCE [LARGE SCALE GENOMIC DNA]</scope>
    <source>
        <strain evidence="2">MG</strain>
    </source>
</reference>
<evidence type="ECO:0000313" key="2">
    <source>
        <dbReference type="EMBL" id="NDU41086.1"/>
    </source>
</evidence>
<dbReference type="Gene3D" id="3.40.50.10610">
    <property type="entry name" value="ABC-type transport auxiliary lipoprotein component"/>
    <property type="match status" value="1"/>
</dbReference>
<dbReference type="EMBL" id="WNJL01000001">
    <property type="protein sequence ID" value="NDU41086.1"/>
    <property type="molecule type" value="Genomic_DNA"/>
</dbReference>
<dbReference type="PROSITE" id="PS51257">
    <property type="entry name" value="PROKAR_LIPOPROTEIN"/>
    <property type="match status" value="1"/>
</dbReference>
<dbReference type="AlphaFoldDB" id="A0A845U1C4"/>
<name>A0A845U1C4_9PROT</name>
<dbReference type="RefSeq" id="WP_163095304.1">
    <property type="nucleotide sequence ID" value="NZ_CP127523.1"/>
</dbReference>
<evidence type="ECO:0000256" key="1">
    <source>
        <dbReference type="SAM" id="SignalP"/>
    </source>
</evidence>
<accession>A0A845U1C4</accession>
<keyword evidence="1" id="KW-0732">Signal</keyword>
<sequence length="176" mass="19081">MKKLLLSIPLVLMLVGCANLDIKSAKHPKLDKQASWSVLPFANNTETPMANDRAASMAAAVLQADGETVIGNLPNDTRTQELLGGNWKKRYAAALRNAHRTGANYALSGSVDEWNYRAGINAKAAVSLTLWIVDVHSDKIIWRGVANASGGDFSQASTSNLAQRIINRLIDRALDR</sequence>